<dbReference type="AlphaFoldDB" id="A0A3Q9JHU5"/>
<dbReference type="RefSeq" id="WP_127162065.1">
    <property type="nucleotide sequence ID" value="NZ_CP029822.1"/>
</dbReference>
<evidence type="ECO:0008006" key="3">
    <source>
        <dbReference type="Google" id="ProtNLM"/>
    </source>
</evidence>
<evidence type="ECO:0000313" key="2">
    <source>
        <dbReference type="Proteomes" id="UP000273143"/>
    </source>
</evidence>
<evidence type="ECO:0000313" key="1">
    <source>
        <dbReference type="EMBL" id="AZS49896.1"/>
    </source>
</evidence>
<gene>
    <name evidence="1" type="ORF">DM558_03485</name>
</gene>
<organism evidence="1 2">
    <name type="scientific">Entomomonas moraniae</name>
    <dbReference type="NCBI Taxonomy" id="2213226"/>
    <lineage>
        <taxon>Bacteria</taxon>
        <taxon>Pseudomonadati</taxon>
        <taxon>Pseudomonadota</taxon>
        <taxon>Gammaproteobacteria</taxon>
        <taxon>Pseudomonadales</taxon>
        <taxon>Pseudomonadaceae</taxon>
        <taxon>Entomomonas</taxon>
    </lineage>
</organism>
<sequence length="150" mass="17655">MINFNLQSYDENMYGLVFEFATPPFKDNVWNMTSKYLTEGAFCFIEGIIYNNVPKYQNFGHWGKTEIDKEQWSLIKSALLILKSKVDHAKNLRELKPDLFDFKFISDDYLQEMAKKFSKSQPPFSQMISDFITWADENIQKYGSIYILGI</sequence>
<proteinExistence type="predicted"/>
<protein>
    <recommendedName>
        <fullName evidence="3">DUF1877 family protein</fullName>
    </recommendedName>
</protein>
<accession>A0A3Q9JHU5</accession>
<keyword evidence="2" id="KW-1185">Reference proteome</keyword>
<name>A0A3Q9JHU5_9GAMM</name>
<reference evidence="2" key="1">
    <citation type="submission" date="2018-06" db="EMBL/GenBank/DDBJ databases">
        <title>Complete genome of Pseudomonas insecticola strain QZS01.</title>
        <authorList>
            <person name="Wang J."/>
            <person name="Su Q."/>
        </authorList>
    </citation>
    <scope>NUCLEOTIDE SEQUENCE [LARGE SCALE GENOMIC DNA]</scope>
    <source>
        <strain evidence="2">QZS01</strain>
    </source>
</reference>
<dbReference type="Proteomes" id="UP000273143">
    <property type="component" value="Chromosome"/>
</dbReference>
<dbReference type="KEGG" id="emo:DM558_03485"/>
<dbReference type="EMBL" id="CP029822">
    <property type="protein sequence ID" value="AZS49896.1"/>
    <property type="molecule type" value="Genomic_DNA"/>
</dbReference>